<feature type="transmembrane region" description="Helical" evidence="2">
    <location>
        <begin position="82"/>
        <end position="100"/>
    </location>
</feature>
<dbReference type="GeneID" id="94171906"/>
<dbReference type="OrthoDB" id="277699at2759"/>
<dbReference type="KEGG" id="lenr:94171906"/>
<protein>
    <submittedName>
        <fullName evidence="3">Uncharacterized protein</fullName>
    </submittedName>
</protein>
<keyword evidence="2" id="KW-1133">Transmembrane helix</keyword>
<accession>A0A836HV29</accession>
<sequence>MVAWGPLQRQLMAYVTRHPKFQQAVRKVWQRMAAHPGVQRAKQNVYATFEKASAKVDASTEKSTLSAWRRRLISGWYKHKPGVVSFIAANFMIILMLLQFSPMMWHSAKRGVQYLTEAPSSVVAERKVERRGQKADKAEEPLDFKTSAPNDSIRSAISGSVAPPQTAWGSHTEHGAPVPSSSQSWQTSYSLFDDTVGTEQVPNAQQSFTDMHKDLFRTSDGSAPITFDTSFLVKMGNETTFTSSLEREVLTGSVSSRSL</sequence>
<dbReference type="EMBL" id="JAFHKP010000014">
    <property type="protein sequence ID" value="KAG5483118.1"/>
    <property type="molecule type" value="Genomic_DNA"/>
</dbReference>
<keyword evidence="2" id="KW-0472">Membrane</keyword>
<evidence type="ECO:0000313" key="3">
    <source>
        <dbReference type="EMBL" id="KAG5483118.1"/>
    </source>
</evidence>
<dbReference type="RefSeq" id="XP_067694473.1">
    <property type="nucleotide sequence ID" value="XM_067836396.1"/>
</dbReference>
<evidence type="ECO:0000256" key="2">
    <source>
        <dbReference type="SAM" id="Phobius"/>
    </source>
</evidence>
<feature type="compositionally biased region" description="Basic and acidic residues" evidence="1">
    <location>
        <begin position="124"/>
        <end position="143"/>
    </location>
</feature>
<feature type="region of interest" description="Disordered" evidence="1">
    <location>
        <begin position="123"/>
        <end position="182"/>
    </location>
</feature>
<evidence type="ECO:0000313" key="4">
    <source>
        <dbReference type="Proteomes" id="UP000674179"/>
    </source>
</evidence>
<reference evidence="3 4" key="1">
    <citation type="submission" date="2021-02" db="EMBL/GenBank/DDBJ databases">
        <title>Leishmania (Mundinia) enrietti genome sequencing and assembly.</title>
        <authorList>
            <person name="Almutairi H."/>
            <person name="Gatherer D."/>
        </authorList>
    </citation>
    <scope>NUCLEOTIDE SEQUENCE [LARGE SCALE GENOMIC DNA]</scope>
    <source>
        <strain evidence="3">CUR178</strain>
    </source>
</reference>
<dbReference type="AlphaFoldDB" id="A0A836HV29"/>
<gene>
    <name evidence="3" type="ORF">CUR178_04691</name>
</gene>
<keyword evidence="4" id="KW-1185">Reference proteome</keyword>
<dbReference type="Proteomes" id="UP000674179">
    <property type="component" value="Chromosome 14"/>
</dbReference>
<organism evidence="3 4">
    <name type="scientific">Leishmania enriettii</name>
    <dbReference type="NCBI Taxonomy" id="5663"/>
    <lineage>
        <taxon>Eukaryota</taxon>
        <taxon>Discoba</taxon>
        <taxon>Euglenozoa</taxon>
        <taxon>Kinetoplastea</taxon>
        <taxon>Metakinetoplastina</taxon>
        <taxon>Trypanosomatida</taxon>
        <taxon>Trypanosomatidae</taxon>
        <taxon>Leishmaniinae</taxon>
        <taxon>Leishmania</taxon>
    </lineage>
</organism>
<proteinExistence type="predicted"/>
<evidence type="ECO:0000256" key="1">
    <source>
        <dbReference type="SAM" id="MobiDB-lite"/>
    </source>
</evidence>
<name>A0A836HV29_LEIEN</name>
<feature type="compositionally biased region" description="Polar residues" evidence="1">
    <location>
        <begin position="147"/>
        <end position="158"/>
    </location>
</feature>
<keyword evidence="2" id="KW-0812">Transmembrane</keyword>
<comment type="caution">
    <text evidence="3">The sequence shown here is derived from an EMBL/GenBank/DDBJ whole genome shotgun (WGS) entry which is preliminary data.</text>
</comment>